<organism evidence="2 3">
    <name type="scientific">Brevundimonas nasdae</name>
    <dbReference type="NCBI Taxonomy" id="172043"/>
    <lineage>
        <taxon>Bacteria</taxon>
        <taxon>Pseudomonadati</taxon>
        <taxon>Pseudomonadota</taxon>
        <taxon>Alphaproteobacteria</taxon>
        <taxon>Caulobacterales</taxon>
        <taxon>Caulobacteraceae</taxon>
        <taxon>Brevundimonas</taxon>
    </lineage>
</organism>
<feature type="transmembrane region" description="Helical" evidence="1">
    <location>
        <begin position="12"/>
        <end position="36"/>
    </location>
</feature>
<dbReference type="EMBL" id="CP080034">
    <property type="protein sequence ID" value="QYC09576.1"/>
    <property type="molecule type" value="Genomic_DNA"/>
</dbReference>
<reference evidence="2 3" key="1">
    <citation type="submission" date="2021-07" db="EMBL/GenBank/DDBJ databases">
        <title>Isolation and characterization of bacteria from a gold mining with a capacity of golden bioaccumulation.</title>
        <authorList>
            <person name="Yang X.J."/>
        </authorList>
    </citation>
    <scope>NUCLEOTIDE SEQUENCE [LARGE SCALE GENOMIC DNA]</scope>
    <source>
        <strain evidence="2 3">Au29</strain>
    </source>
</reference>
<dbReference type="Pfam" id="PF03929">
    <property type="entry name" value="PepSY_TM"/>
    <property type="match status" value="1"/>
</dbReference>
<evidence type="ECO:0000313" key="2">
    <source>
        <dbReference type="EMBL" id="QYC09576.1"/>
    </source>
</evidence>
<keyword evidence="1" id="KW-0812">Transmembrane</keyword>
<sequence length="506" mass="55775">MIRLLSRGLLVVHRYLGVGVGLLMTLWCLSGFVMLYQGFPSLTDAERLEGLQPLDLSACCDLDRLPFTDDQIVPGFRVEMLGGDPVIRFSGTPRRGAAVQNAPTGSYNLRTGEPVKTLDDAQVRQVAAEYAARHGLEGALVARRLDKVDQWTIQAGRRAPLYQITVNDPAGSEIYVSAASGEVVQDTNRRERVLSWFGAIPHWLYPTVLRSNGALWTQVVIWASVAGVFLTVTGLYVGISRFGRRKNGRWSPFRGLWYWHHIIGLVFGLFTLTWVLSGLLTMNPWGLLDGTPNNLRRSLTGTHTWAEAKGLIARVGHASAPGRGVAQLRSATFGGELSGVTVGPQGVVQRWTVAGPVQPLEAAAVRAVIENNASAPIAQFDLLTKADAYYYGFKTPVAWPVYRAILQDDQATRLYVDPKTAEVVRIADASSRASRWWRNGLHSLDVVRARPLWDGLAILLLAGVTLVCGTGAWMSIRRTKRDLTALRWGLADLSSRLFGRGRRERR</sequence>
<dbReference type="RefSeq" id="WP_219355138.1">
    <property type="nucleotide sequence ID" value="NZ_CP080034.1"/>
</dbReference>
<feature type="transmembrane region" description="Helical" evidence="1">
    <location>
        <begin position="456"/>
        <end position="476"/>
    </location>
</feature>
<evidence type="ECO:0000313" key="3">
    <source>
        <dbReference type="Proteomes" id="UP000824334"/>
    </source>
</evidence>
<dbReference type="PANTHER" id="PTHR34219:SF6">
    <property type="entry name" value="BLR3280 PROTEIN"/>
    <property type="match status" value="1"/>
</dbReference>
<feature type="transmembrane region" description="Helical" evidence="1">
    <location>
        <begin position="258"/>
        <end position="280"/>
    </location>
</feature>
<proteinExistence type="predicted"/>
<dbReference type="GeneID" id="94376272"/>
<keyword evidence="3" id="KW-1185">Reference proteome</keyword>
<dbReference type="Proteomes" id="UP000824334">
    <property type="component" value="Chromosome"/>
</dbReference>
<dbReference type="InterPro" id="IPR005625">
    <property type="entry name" value="PepSY-ass_TM"/>
</dbReference>
<gene>
    <name evidence="2" type="ORF">KWG56_13380</name>
</gene>
<accession>A0ABX8TEH5</accession>
<keyword evidence="1" id="KW-0472">Membrane</keyword>
<feature type="transmembrane region" description="Helical" evidence="1">
    <location>
        <begin position="215"/>
        <end position="237"/>
    </location>
</feature>
<dbReference type="PANTHER" id="PTHR34219">
    <property type="entry name" value="IRON-REGULATED INNER MEMBRANE PROTEIN-RELATED"/>
    <property type="match status" value="1"/>
</dbReference>
<name>A0ABX8TEH5_9CAUL</name>
<keyword evidence="1" id="KW-1133">Transmembrane helix</keyword>
<evidence type="ECO:0000256" key="1">
    <source>
        <dbReference type="SAM" id="Phobius"/>
    </source>
</evidence>
<protein>
    <submittedName>
        <fullName evidence="2">PepSY domain-containing protein</fullName>
    </submittedName>
</protein>